<comment type="similarity">
    <text evidence="2 3">Belongs to the small heat shock protein (HSP20) family.</text>
</comment>
<feature type="region of interest" description="Disordered" evidence="4">
    <location>
        <begin position="100"/>
        <end position="145"/>
    </location>
</feature>
<organism evidence="6 7">
    <name type="scientific">Marasmiellus scandens</name>
    <dbReference type="NCBI Taxonomy" id="2682957"/>
    <lineage>
        <taxon>Eukaryota</taxon>
        <taxon>Fungi</taxon>
        <taxon>Dikarya</taxon>
        <taxon>Basidiomycota</taxon>
        <taxon>Agaricomycotina</taxon>
        <taxon>Agaricomycetes</taxon>
        <taxon>Agaricomycetidae</taxon>
        <taxon>Agaricales</taxon>
        <taxon>Marasmiineae</taxon>
        <taxon>Omphalotaceae</taxon>
        <taxon>Marasmiellus</taxon>
    </lineage>
</organism>
<evidence type="ECO:0000256" key="1">
    <source>
        <dbReference type="ARBA" id="ARBA00023016"/>
    </source>
</evidence>
<dbReference type="PROSITE" id="PS01031">
    <property type="entry name" value="SHSP"/>
    <property type="match status" value="1"/>
</dbReference>
<feature type="compositionally biased region" description="Polar residues" evidence="4">
    <location>
        <begin position="124"/>
        <end position="144"/>
    </location>
</feature>
<dbReference type="PANTHER" id="PTHR11527">
    <property type="entry name" value="HEAT-SHOCK PROTEIN 20 FAMILY MEMBER"/>
    <property type="match status" value="1"/>
</dbReference>
<dbReference type="CDD" id="cd06464">
    <property type="entry name" value="ACD_sHsps-like"/>
    <property type="match status" value="1"/>
</dbReference>
<protein>
    <recommendedName>
        <fullName evidence="5">SHSP domain-containing protein</fullName>
    </recommendedName>
</protein>
<evidence type="ECO:0000256" key="4">
    <source>
        <dbReference type="SAM" id="MobiDB-lite"/>
    </source>
</evidence>
<sequence length="197" mass="21450">MSISRLFNEFRPLFRMLDEPIHRAPNSLPSIMRTRPFLDDPFFSPLSSSFGSGLRPAVDVSEEGNKYVVEAELPGVKKENVEVRIGDDGRSLTIQGRVVTRGPESPSEAHNQTQNQTQESSTTDAAQSNSTAVTQTSPESNQLSVERHFVGNATFTRTVWLPRPVDASGVSAKLNDGVLTVTVPKAEDKGSVVVPVD</sequence>
<dbReference type="Gene3D" id="2.60.40.790">
    <property type="match status" value="1"/>
</dbReference>
<evidence type="ECO:0000313" key="7">
    <source>
        <dbReference type="Proteomes" id="UP001498398"/>
    </source>
</evidence>
<evidence type="ECO:0000256" key="2">
    <source>
        <dbReference type="PROSITE-ProRule" id="PRU00285"/>
    </source>
</evidence>
<feature type="domain" description="SHSP" evidence="5">
    <location>
        <begin position="49"/>
        <end position="197"/>
    </location>
</feature>
<keyword evidence="7" id="KW-1185">Reference proteome</keyword>
<dbReference type="EMBL" id="JBANRG010000003">
    <property type="protein sequence ID" value="KAK7469221.1"/>
    <property type="molecule type" value="Genomic_DNA"/>
</dbReference>
<gene>
    <name evidence="6" type="ORF">VKT23_003710</name>
</gene>
<keyword evidence="1" id="KW-0346">Stress response</keyword>
<dbReference type="InterPro" id="IPR008978">
    <property type="entry name" value="HSP20-like_chaperone"/>
</dbReference>
<dbReference type="Pfam" id="PF00011">
    <property type="entry name" value="HSP20"/>
    <property type="match status" value="1"/>
</dbReference>
<dbReference type="InterPro" id="IPR002068">
    <property type="entry name" value="A-crystallin/Hsp20_dom"/>
</dbReference>
<feature type="compositionally biased region" description="Low complexity" evidence="4">
    <location>
        <begin position="111"/>
        <end position="123"/>
    </location>
</feature>
<name>A0ABR1K207_9AGAR</name>
<evidence type="ECO:0000259" key="5">
    <source>
        <dbReference type="PROSITE" id="PS01031"/>
    </source>
</evidence>
<accession>A0ABR1K207</accession>
<comment type="caution">
    <text evidence="6">The sequence shown here is derived from an EMBL/GenBank/DDBJ whole genome shotgun (WGS) entry which is preliminary data.</text>
</comment>
<proteinExistence type="inferred from homology"/>
<dbReference type="InterPro" id="IPR031107">
    <property type="entry name" value="Small_HSP"/>
</dbReference>
<evidence type="ECO:0000256" key="3">
    <source>
        <dbReference type="RuleBase" id="RU003616"/>
    </source>
</evidence>
<dbReference type="Proteomes" id="UP001498398">
    <property type="component" value="Unassembled WGS sequence"/>
</dbReference>
<evidence type="ECO:0000313" key="6">
    <source>
        <dbReference type="EMBL" id="KAK7469221.1"/>
    </source>
</evidence>
<dbReference type="SUPFAM" id="SSF49764">
    <property type="entry name" value="HSP20-like chaperones"/>
    <property type="match status" value="1"/>
</dbReference>
<reference evidence="6 7" key="1">
    <citation type="submission" date="2024-01" db="EMBL/GenBank/DDBJ databases">
        <title>A draft genome for the cacao thread blight pathogen Marasmiellus scandens.</title>
        <authorList>
            <person name="Baruah I.K."/>
            <person name="Leung J."/>
            <person name="Bukari Y."/>
            <person name="Amoako-Attah I."/>
            <person name="Meinhardt L.W."/>
            <person name="Bailey B.A."/>
            <person name="Cohen S.P."/>
        </authorList>
    </citation>
    <scope>NUCLEOTIDE SEQUENCE [LARGE SCALE GENOMIC DNA]</scope>
    <source>
        <strain evidence="6 7">GH-19</strain>
    </source>
</reference>